<evidence type="ECO:0008006" key="3">
    <source>
        <dbReference type="Google" id="ProtNLM"/>
    </source>
</evidence>
<evidence type="ECO:0000313" key="1">
    <source>
        <dbReference type="EMBL" id="GAA3953485.1"/>
    </source>
</evidence>
<keyword evidence="2" id="KW-1185">Reference proteome</keyword>
<comment type="caution">
    <text evidence="1">The sequence shown here is derived from an EMBL/GenBank/DDBJ whole genome shotgun (WGS) entry which is preliminary data.</text>
</comment>
<sequence>MRSLPVPFMPIYKQFAILFLFVAVLLTACAEKPKSVNGKYSFYILGKNGKEYLMQSDNLSNGELKPEISGTELDGSEMDRDVFVKNGFYYHLNRKSPLFTKFKLEKGKFERVAAVKLENFSIENFNWISADTLLLTGLNVKGYNQPEYALISVGSMKLISRGFSGIPKPKGKFTSMSIGFLERNEDKLFVGYTYHVAVETSNYLTSDTMYFSTLSYPAMKLLKTEKDSRSTYPGGINTIQPYSFADFKGDHYFMSCPGIALGNRPDMPTAIFRIKAKENKVDQDYFFNISNSAIQNHAYGMWYLGGDEAIIRSERKDLFKGLGDHYSTAHFEFYILNLKTKSVKKLNLPLDKGTRKQCVIVEGNTAYIAVNSTQEGNYVWLYDIKTGTLKKGIRLSGDTDFILRMDKLRD</sequence>
<evidence type="ECO:0000313" key="2">
    <source>
        <dbReference type="Proteomes" id="UP001501081"/>
    </source>
</evidence>
<dbReference type="RefSeq" id="WP_344764579.1">
    <property type="nucleotide sequence ID" value="NZ_BAABAK010000003.1"/>
</dbReference>
<protein>
    <recommendedName>
        <fullName evidence="3">DUF4374 domain-containing protein</fullName>
    </recommendedName>
</protein>
<dbReference type="Proteomes" id="UP001501081">
    <property type="component" value="Unassembled WGS sequence"/>
</dbReference>
<organism evidence="1 2">
    <name type="scientific">Pedobacter ginsengiterrae</name>
    <dbReference type="NCBI Taxonomy" id="871696"/>
    <lineage>
        <taxon>Bacteria</taxon>
        <taxon>Pseudomonadati</taxon>
        <taxon>Bacteroidota</taxon>
        <taxon>Sphingobacteriia</taxon>
        <taxon>Sphingobacteriales</taxon>
        <taxon>Sphingobacteriaceae</taxon>
        <taxon>Pedobacter</taxon>
    </lineage>
</organism>
<proteinExistence type="predicted"/>
<dbReference type="PROSITE" id="PS51257">
    <property type="entry name" value="PROKAR_LIPOPROTEIN"/>
    <property type="match status" value="1"/>
</dbReference>
<gene>
    <name evidence="1" type="ORF">GCM10022246_04440</name>
</gene>
<accession>A0ABP7NSY5</accession>
<name>A0ABP7NSY5_9SPHI</name>
<dbReference type="EMBL" id="BAABAK010000003">
    <property type="protein sequence ID" value="GAA3953485.1"/>
    <property type="molecule type" value="Genomic_DNA"/>
</dbReference>
<reference evidence="2" key="1">
    <citation type="journal article" date="2019" name="Int. J. Syst. Evol. Microbiol.">
        <title>The Global Catalogue of Microorganisms (GCM) 10K type strain sequencing project: providing services to taxonomists for standard genome sequencing and annotation.</title>
        <authorList>
            <consortium name="The Broad Institute Genomics Platform"/>
            <consortium name="The Broad Institute Genome Sequencing Center for Infectious Disease"/>
            <person name="Wu L."/>
            <person name="Ma J."/>
        </authorList>
    </citation>
    <scope>NUCLEOTIDE SEQUENCE [LARGE SCALE GENOMIC DNA]</scope>
    <source>
        <strain evidence="2">JCM 17338</strain>
    </source>
</reference>